<dbReference type="EMBL" id="JAVDVI010000001">
    <property type="protein sequence ID" value="MDR6966238.1"/>
    <property type="molecule type" value="Genomic_DNA"/>
</dbReference>
<dbReference type="InterPro" id="IPR026323">
    <property type="entry name" value="Exosortase-related_prot_XrtF"/>
</dbReference>
<reference evidence="9 10" key="1">
    <citation type="submission" date="2023-07" db="EMBL/GenBank/DDBJ databases">
        <title>Sorghum-associated microbial communities from plants grown in Nebraska, USA.</title>
        <authorList>
            <person name="Schachtman D."/>
        </authorList>
    </citation>
    <scope>NUCLEOTIDE SEQUENCE [LARGE SCALE GENOMIC DNA]</scope>
    <source>
        <strain evidence="9 10">3773</strain>
    </source>
</reference>
<evidence type="ECO:0000256" key="1">
    <source>
        <dbReference type="ARBA" id="ARBA00004651"/>
    </source>
</evidence>
<feature type="transmembrane region" description="Helical" evidence="8">
    <location>
        <begin position="12"/>
        <end position="32"/>
    </location>
</feature>
<protein>
    <submittedName>
        <fullName evidence="9">Exosortase family protein XrtF</fullName>
    </submittedName>
</protein>
<keyword evidence="4 8" id="KW-0812">Transmembrane</keyword>
<comment type="caution">
    <text evidence="9">The sequence shown here is derived from an EMBL/GenBank/DDBJ whole genome shotgun (WGS) entry which is preliminary data.</text>
</comment>
<evidence type="ECO:0000313" key="10">
    <source>
        <dbReference type="Proteomes" id="UP001255185"/>
    </source>
</evidence>
<sequence length="183" mass="21271">MKDYLIKYRPFLVFLGKFFLSYLLLIVIYQLFLNQYDAEKFETDGMTQLVAHQTHDVLTAFDYNAKLMPLPEEPSILVTVDRKPVVRIIEGCNAISIMILFTAFIIAFSGKFLRTFGFIIAGILAIHILNVLRIVLLIIGIINYPEYEDLLHGVIFPLIIYGFVFLLWILWVNKFQHHAKKNN</sequence>
<name>A0ABU1TJS6_9FLAO</name>
<keyword evidence="3" id="KW-0645">Protease</keyword>
<proteinExistence type="predicted"/>
<keyword evidence="7 8" id="KW-0472">Membrane</keyword>
<evidence type="ECO:0000256" key="2">
    <source>
        <dbReference type="ARBA" id="ARBA00022475"/>
    </source>
</evidence>
<evidence type="ECO:0000256" key="6">
    <source>
        <dbReference type="ARBA" id="ARBA00022989"/>
    </source>
</evidence>
<feature type="transmembrane region" description="Helical" evidence="8">
    <location>
        <begin position="88"/>
        <end position="109"/>
    </location>
</feature>
<keyword evidence="6 8" id="KW-1133">Transmembrane helix</keyword>
<dbReference type="RefSeq" id="WP_310023714.1">
    <property type="nucleotide sequence ID" value="NZ_JAVDVI010000001.1"/>
</dbReference>
<keyword evidence="2" id="KW-1003">Cell membrane</keyword>
<keyword evidence="10" id="KW-1185">Reference proteome</keyword>
<evidence type="ECO:0000256" key="7">
    <source>
        <dbReference type="ARBA" id="ARBA00023136"/>
    </source>
</evidence>
<evidence type="ECO:0000256" key="3">
    <source>
        <dbReference type="ARBA" id="ARBA00022670"/>
    </source>
</evidence>
<accession>A0ABU1TJS6</accession>
<dbReference type="InterPro" id="IPR026392">
    <property type="entry name" value="Exo/Archaeosortase_dom"/>
</dbReference>
<dbReference type="NCBIfam" id="TIGR04178">
    <property type="entry name" value="exo_archaeo"/>
    <property type="match status" value="1"/>
</dbReference>
<comment type="subcellular location">
    <subcellularLocation>
        <location evidence="1">Cell membrane</location>
        <topology evidence="1">Multi-pass membrane protein</topology>
    </subcellularLocation>
</comment>
<evidence type="ECO:0000256" key="5">
    <source>
        <dbReference type="ARBA" id="ARBA00022801"/>
    </source>
</evidence>
<feature type="transmembrane region" description="Helical" evidence="8">
    <location>
        <begin position="116"/>
        <end position="144"/>
    </location>
</feature>
<keyword evidence="5" id="KW-0378">Hydrolase</keyword>
<dbReference type="Proteomes" id="UP001255185">
    <property type="component" value="Unassembled WGS sequence"/>
</dbReference>
<feature type="transmembrane region" description="Helical" evidence="8">
    <location>
        <begin position="150"/>
        <end position="171"/>
    </location>
</feature>
<evidence type="ECO:0000313" key="9">
    <source>
        <dbReference type="EMBL" id="MDR6966238.1"/>
    </source>
</evidence>
<evidence type="ECO:0000256" key="8">
    <source>
        <dbReference type="SAM" id="Phobius"/>
    </source>
</evidence>
<evidence type="ECO:0000256" key="4">
    <source>
        <dbReference type="ARBA" id="ARBA00022692"/>
    </source>
</evidence>
<gene>
    <name evidence="9" type="ORF">J2X31_000231</name>
</gene>
<dbReference type="NCBIfam" id="TIGR04128">
    <property type="entry name" value="exoso_Fjoh_1448"/>
    <property type="match status" value="1"/>
</dbReference>
<organism evidence="9 10">
    <name type="scientific">Flavobacterium arsenatis</name>
    <dbReference type="NCBI Taxonomy" id="1484332"/>
    <lineage>
        <taxon>Bacteria</taxon>
        <taxon>Pseudomonadati</taxon>
        <taxon>Bacteroidota</taxon>
        <taxon>Flavobacteriia</taxon>
        <taxon>Flavobacteriales</taxon>
        <taxon>Flavobacteriaceae</taxon>
        <taxon>Flavobacterium</taxon>
    </lineage>
</organism>